<dbReference type="InterPro" id="IPR017932">
    <property type="entry name" value="GATase_2_dom"/>
</dbReference>
<dbReference type="Proteomes" id="UP000250179">
    <property type="component" value="Chromosome"/>
</dbReference>
<dbReference type="KEGG" id="tprf:A3L09_05035"/>
<accession>A0A2Z2MA76</accession>
<organism evidence="3 4">
    <name type="scientific">Thermococcus profundus</name>
    <dbReference type="NCBI Taxonomy" id="49899"/>
    <lineage>
        <taxon>Archaea</taxon>
        <taxon>Methanobacteriati</taxon>
        <taxon>Methanobacteriota</taxon>
        <taxon>Thermococci</taxon>
        <taxon>Thermococcales</taxon>
        <taxon>Thermococcaceae</taxon>
        <taxon>Thermococcus</taxon>
    </lineage>
</organism>
<gene>
    <name evidence="3" type="ORF">A3L09_05035</name>
</gene>
<dbReference type="EMBL" id="CP014862">
    <property type="protein sequence ID" value="ASJ02666.1"/>
    <property type="molecule type" value="Genomic_DNA"/>
</dbReference>
<evidence type="ECO:0000259" key="2">
    <source>
        <dbReference type="PROSITE" id="PS51278"/>
    </source>
</evidence>
<dbReference type="PANTHER" id="PTHR42824">
    <property type="entry name" value="GLUTAMINE AMIDOTRANSFERASE"/>
    <property type="match status" value="1"/>
</dbReference>
<dbReference type="Gene3D" id="3.60.20.10">
    <property type="entry name" value="Glutamine Phosphoribosylpyrophosphate, subunit 1, domain 1"/>
    <property type="match status" value="1"/>
</dbReference>
<sequence length="266" mass="29955">MCRVLFAVGEGEKIKPLLDALVKASENDPYKEARGKGKAHRDGWGYALLKKESVMHYRSSRPIFEDIEGVERLKDSLQGFLAVIAHTRAASQGAKNLFNVQPFAFSSRKGFSYWVYHNGDLNKAEVIKLADFEETHFEGASDSYAMGAYLCRKLDSFERDEVLKHYSILAKTANTSFNTGTLFLGPSGNAAGFVTAYSKPTYLLKRENWDYVRQIVLRRENLFAVGSSTLELYHRAEWKNAVNGTAFYVDIDFGDETFSVQELVLG</sequence>
<dbReference type="SUPFAM" id="SSF56235">
    <property type="entry name" value="N-terminal nucleophile aminohydrolases (Ntn hydrolases)"/>
    <property type="match status" value="1"/>
</dbReference>
<keyword evidence="1" id="KW-0315">Glutamine amidotransferase</keyword>
<dbReference type="Pfam" id="PF13230">
    <property type="entry name" value="GATase_4"/>
    <property type="match status" value="1"/>
</dbReference>
<evidence type="ECO:0000313" key="4">
    <source>
        <dbReference type="Proteomes" id="UP000250179"/>
    </source>
</evidence>
<dbReference type="InterPro" id="IPR029055">
    <property type="entry name" value="Ntn_hydrolases_N"/>
</dbReference>
<dbReference type="PANTHER" id="PTHR42824:SF1">
    <property type="entry name" value="GLUTAMINE AMIDOTRANSFERASE YAFJ-RELATED"/>
    <property type="match status" value="1"/>
</dbReference>
<reference evidence="3 4" key="1">
    <citation type="submission" date="2016-03" db="EMBL/GenBank/DDBJ databases">
        <title>Complete genome sequence of Thermococcus profundus strain DT5432.</title>
        <authorList>
            <person name="Oger P.M."/>
        </authorList>
    </citation>
    <scope>NUCLEOTIDE SEQUENCE [LARGE SCALE GENOMIC DNA]</scope>
    <source>
        <strain evidence="3 4">DT 5432</strain>
    </source>
</reference>
<evidence type="ECO:0000256" key="1">
    <source>
        <dbReference type="ARBA" id="ARBA00022962"/>
    </source>
</evidence>
<evidence type="ECO:0000313" key="3">
    <source>
        <dbReference type="EMBL" id="ASJ02666.1"/>
    </source>
</evidence>
<proteinExistence type="predicted"/>
<dbReference type="PROSITE" id="PS51278">
    <property type="entry name" value="GATASE_TYPE_2"/>
    <property type="match status" value="1"/>
</dbReference>
<feature type="domain" description="Glutamine amidotransferase type-2" evidence="2">
    <location>
        <begin position="2"/>
        <end position="252"/>
    </location>
</feature>
<dbReference type="InterPro" id="IPR026869">
    <property type="entry name" value="EgtC-like"/>
</dbReference>
<protein>
    <recommendedName>
        <fullName evidence="2">Glutamine amidotransferase type-2 domain-containing protein</fullName>
    </recommendedName>
</protein>
<dbReference type="AlphaFoldDB" id="A0A2Z2MA76"/>
<dbReference type="OrthoDB" id="350529at2157"/>
<keyword evidence="4" id="KW-1185">Reference proteome</keyword>
<name>A0A2Z2MA76_THEPR</name>